<keyword evidence="2" id="KW-1185">Reference proteome</keyword>
<dbReference type="RefSeq" id="WP_254742895.1">
    <property type="nucleotide sequence ID" value="NZ_JANCLU010000011.1"/>
</dbReference>
<dbReference type="Proteomes" id="UP001205890">
    <property type="component" value="Unassembled WGS sequence"/>
</dbReference>
<dbReference type="Pfam" id="PF07103">
    <property type="entry name" value="DUF1365"/>
    <property type="match status" value="1"/>
</dbReference>
<dbReference type="EMBL" id="JANCLU010000011">
    <property type="protein sequence ID" value="MCP8939433.1"/>
    <property type="molecule type" value="Genomic_DNA"/>
</dbReference>
<evidence type="ECO:0000313" key="2">
    <source>
        <dbReference type="Proteomes" id="UP001205890"/>
    </source>
</evidence>
<reference evidence="1 2" key="1">
    <citation type="submission" date="2022-07" db="EMBL/GenBank/DDBJ databases">
        <authorList>
            <person name="Li W.-J."/>
            <person name="Deng Q.-Q."/>
        </authorList>
    </citation>
    <scope>NUCLEOTIDE SEQUENCE [LARGE SCALE GENOMIC DNA]</scope>
    <source>
        <strain evidence="1 2">SYSU M60028</strain>
    </source>
</reference>
<organism evidence="1 2">
    <name type="scientific">Alsobacter ponti</name>
    <dbReference type="NCBI Taxonomy" id="2962936"/>
    <lineage>
        <taxon>Bacteria</taxon>
        <taxon>Pseudomonadati</taxon>
        <taxon>Pseudomonadota</taxon>
        <taxon>Alphaproteobacteria</taxon>
        <taxon>Hyphomicrobiales</taxon>
        <taxon>Alsobacteraceae</taxon>
        <taxon>Alsobacter</taxon>
    </lineage>
</organism>
<evidence type="ECO:0000313" key="1">
    <source>
        <dbReference type="EMBL" id="MCP8939433.1"/>
    </source>
</evidence>
<gene>
    <name evidence="1" type="ORF">NK718_12985</name>
</gene>
<dbReference type="InterPro" id="IPR010775">
    <property type="entry name" value="DUF1365"/>
</dbReference>
<proteinExistence type="predicted"/>
<dbReference type="PANTHER" id="PTHR33973:SF4">
    <property type="entry name" value="OS07G0153300 PROTEIN"/>
    <property type="match status" value="1"/>
</dbReference>
<dbReference type="PANTHER" id="PTHR33973">
    <property type="entry name" value="OS07G0153300 PROTEIN"/>
    <property type="match status" value="1"/>
</dbReference>
<accession>A0ABT1LEB2</accession>
<protein>
    <submittedName>
        <fullName evidence="1">DUF1365 family protein</fullName>
    </submittedName>
</protein>
<name>A0ABT1LEB2_9HYPH</name>
<sequence>MIEASALYVGHVMHRRTRPRAHRLNYRLVSLLLDLDEIDELGATSWLFSRNAFNVFSFRDRDYGAGTAEPLRAQMERLCASAGVNLDGGAIRLLTIPRILGFAFNPLSVFYCHDSGGALRAIVYEVNNTFGERHSYVIPVEGGGHGEIRQSCAKDFHVSPFMPMDMRYAFRVAPPGERLTLAITVSDKAGPVLAAVHTARRRRLSDAALARLFFSNPVSSVKVVAGILYEALRLWLKRVPVYPHPAPPAEPVTIAGMAGETARP</sequence>
<comment type="caution">
    <text evidence="1">The sequence shown here is derived from an EMBL/GenBank/DDBJ whole genome shotgun (WGS) entry which is preliminary data.</text>
</comment>